<dbReference type="Gene3D" id="3.20.20.190">
    <property type="entry name" value="Phosphatidylinositol (PI) phosphodiesterase"/>
    <property type="match status" value="1"/>
</dbReference>
<dbReference type="Proteomes" id="UP000521748">
    <property type="component" value="Unassembled WGS sequence"/>
</dbReference>
<proteinExistence type="predicted"/>
<dbReference type="InterPro" id="IPR017946">
    <property type="entry name" value="PLC-like_Pdiesterase_TIM-brl"/>
</dbReference>
<gene>
    <name evidence="2" type="ORF">FHU41_002278</name>
</gene>
<dbReference type="PANTHER" id="PTHR43805">
    <property type="entry name" value="GLYCEROPHOSPHORYL DIESTER PHOSPHODIESTERASE"/>
    <property type="match status" value="1"/>
</dbReference>
<keyword evidence="2" id="KW-0378">Hydrolase</keyword>
<evidence type="ECO:0000313" key="3">
    <source>
        <dbReference type="Proteomes" id="UP000521748"/>
    </source>
</evidence>
<sequence length="260" mass="28913">MSTQSTTPYLDSAVPLAFAHRGYSPDGIAVENSLLAFGSALEQGFDYLETDLRTSSDGVLMAFHDESLDRATDGTGKFSEKSAVELASLRIGGLEPIPSFEEMVTAFPSARINFDIKDRASVRPLIEVIEKYSLHERICVASFSDRRRRAVLSKLSKATTSSGGMASIAAFVLLSGWLPRRWLRHILHDVNCLQLPVTWGPFRLVTEGSVRRAHLLGMKLHVWTINDRAKMHALFDLGVDGVMTDRADLLAEVMRERGYW</sequence>
<dbReference type="Pfam" id="PF03009">
    <property type="entry name" value="GDPD"/>
    <property type="match status" value="1"/>
</dbReference>
<dbReference type="AlphaFoldDB" id="A0A7Y9LUU5"/>
<comment type="caution">
    <text evidence="2">The sequence shown here is derived from an EMBL/GenBank/DDBJ whole genome shotgun (WGS) entry which is preliminary data.</text>
</comment>
<dbReference type="RefSeq" id="WP_179389739.1">
    <property type="nucleotide sequence ID" value="NZ_JACBYQ010000002.1"/>
</dbReference>
<evidence type="ECO:0000313" key="2">
    <source>
        <dbReference type="EMBL" id="NYE96028.1"/>
    </source>
</evidence>
<dbReference type="PROSITE" id="PS51704">
    <property type="entry name" value="GP_PDE"/>
    <property type="match status" value="1"/>
</dbReference>
<dbReference type="GO" id="GO:0006629">
    <property type="term" value="P:lipid metabolic process"/>
    <property type="evidence" value="ECO:0007669"/>
    <property type="project" value="InterPro"/>
</dbReference>
<dbReference type="CDD" id="cd08561">
    <property type="entry name" value="GDPD_cytoplasmic_ScUgpQ2_like"/>
    <property type="match status" value="1"/>
</dbReference>
<organism evidence="2 3">
    <name type="scientific">Psychromicrobium silvestre</name>
    <dbReference type="NCBI Taxonomy" id="1645614"/>
    <lineage>
        <taxon>Bacteria</taxon>
        <taxon>Bacillati</taxon>
        <taxon>Actinomycetota</taxon>
        <taxon>Actinomycetes</taxon>
        <taxon>Micrococcales</taxon>
        <taxon>Micrococcaceae</taxon>
        <taxon>Psychromicrobium</taxon>
    </lineage>
</organism>
<dbReference type="SUPFAM" id="SSF51695">
    <property type="entry name" value="PLC-like phosphodiesterases"/>
    <property type="match status" value="1"/>
</dbReference>
<feature type="domain" description="GP-PDE" evidence="1">
    <location>
        <begin position="15"/>
        <end position="254"/>
    </location>
</feature>
<dbReference type="GO" id="GO:0008889">
    <property type="term" value="F:glycerophosphodiester phosphodiesterase activity"/>
    <property type="evidence" value="ECO:0007669"/>
    <property type="project" value="UniProtKB-EC"/>
</dbReference>
<evidence type="ECO:0000259" key="1">
    <source>
        <dbReference type="PROSITE" id="PS51704"/>
    </source>
</evidence>
<protein>
    <submittedName>
        <fullName evidence="2">Glycerophosphoryl diester phosphodiesterase</fullName>
        <ecNumber evidence="2">3.1.4.46</ecNumber>
    </submittedName>
</protein>
<reference evidence="2 3" key="1">
    <citation type="submission" date="2020-07" db="EMBL/GenBank/DDBJ databases">
        <title>Sequencing the genomes of 1000 actinobacteria strains.</title>
        <authorList>
            <person name="Klenk H.-P."/>
        </authorList>
    </citation>
    <scope>NUCLEOTIDE SEQUENCE [LARGE SCALE GENOMIC DNA]</scope>
    <source>
        <strain evidence="2 3">DSM 102047</strain>
    </source>
</reference>
<dbReference type="EMBL" id="JACBYQ010000002">
    <property type="protein sequence ID" value="NYE96028.1"/>
    <property type="molecule type" value="Genomic_DNA"/>
</dbReference>
<accession>A0A7Y9LUU5</accession>
<dbReference type="EC" id="3.1.4.46" evidence="2"/>
<name>A0A7Y9LUU5_9MICC</name>
<dbReference type="PANTHER" id="PTHR43805:SF1">
    <property type="entry name" value="GP-PDE DOMAIN-CONTAINING PROTEIN"/>
    <property type="match status" value="1"/>
</dbReference>
<keyword evidence="3" id="KW-1185">Reference proteome</keyword>
<dbReference type="InterPro" id="IPR030395">
    <property type="entry name" value="GP_PDE_dom"/>
</dbReference>